<dbReference type="Gene3D" id="3.40.30.120">
    <property type="match status" value="1"/>
</dbReference>
<proteinExistence type="predicted"/>
<dbReference type="InterPro" id="IPR002938">
    <property type="entry name" value="FAD-bd"/>
</dbReference>
<dbReference type="AlphaFoldDB" id="A0A1I2AB84"/>
<dbReference type="InterPro" id="IPR050641">
    <property type="entry name" value="RIFMO-like"/>
</dbReference>
<dbReference type="PANTHER" id="PTHR43004">
    <property type="entry name" value="TRK SYSTEM POTASSIUM UPTAKE PROTEIN"/>
    <property type="match status" value="1"/>
</dbReference>
<gene>
    <name evidence="5" type="ORF">SAMN04487969_102388</name>
</gene>
<dbReference type="EMBL" id="FONN01000002">
    <property type="protein sequence ID" value="SFE41049.1"/>
    <property type="molecule type" value="Genomic_DNA"/>
</dbReference>
<keyword evidence="3" id="KW-0274">FAD</keyword>
<keyword evidence="2" id="KW-0285">Flavoprotein</keyword>
<name>A0A1I2AB84_9BACL</name>
<dbReference type="GO" id="GO:0071949">
    <property type="term" value="F:FAD binding"/>
    <property type="evidence" value="ECO:0007669"/>
    <property type="project" value="InterPro"/>
</dbReference>
<evidence type="ECO:0000313" key="5">
    <source>
        <dbReference type="EMBL" id="SFE41049.1"/>
    </source>
</evidence>
<dbReference type="SUPFAM" id="SSF51905">
    <property type="entry name" value="FAD/NAD(P)-binding domain"/>
    <property type="match status" value="1"/>
</dbReference>
<dbReference type="Proteomes" id="UP000183410">
    <property type="component" value="Unassembled WGS sequence"/>
</dbReference>
<dbReference type="Pfam" id="PF01494">
    <property type="entry name" value="FAD_binding_3"/>
    <property type="match status" value="1"/>
</dbReference>
<keyword evidence="6" id="KW-1185">Reference proteome</keyword>
<protein>
    <submittedName>
        <fullName evidence="5">2-polyprenyl-6-methoxyphenol hydroxylase</fullName>
    </submittedName>
</protein>
<evidence type="ECO:0000256" key="2">
    <source>
        <dbReference type="ARBA" id="ARBA00022630"/>
    </source>
</evidence>
<evidence type="ECO:0000313" key="6">
    <source>
        <dbReference type="Proteomes" id="UP000183410"/>
    </source>
</evidence>
<organism evidence="5 6">
    <name type="scientific">Paenibacillus algorifonticola</name>
    <dbReference type="NCBI Taxonomy" id="684063"/>
    <lineage>
        <taxon>Bacteria</taxon>
        <taxon>Bacillati</taxon>
        <taxon>Bacillota</taxon>
        <taxon>Bacilli</taxon>
        <taxon>Bacillales</taxon>
        <taxon>Paenibacillaceae</taxon>
        <taxon>Paenibacillus</taxon>
    </lineage>
</organism>
<dbReference type="PRINTS" id="PR00420">
    <property type="entry name" value="RNGMNOXGNASE"/>
</dbReference>
<dbReference type="InterPro" id="IPR036188">
    <property type="entry name" value="FAD/NAD-bd_sf"/>
</dbReference>
<dbReference type="RefSeq" id="WP_046230126.1">
    <property type="nucleotide sequence ID" value="NZ_FONN01000002.1"/>
</dbReference>
<dbReference type="PANTHER" id="PTHR43004:SF19">
    <property type="entry name" value="BINDING MONOOXYGENASE, PUTATIVE (JCVI)-RELATED"/>
    <property type="match status" value="1"/>
</dbReference>
<sequence>MNYGVIVVGGGPVGLMVASELALANIKVCLLERLKETTPYSRALTIHPRTLEVLDMRGLAPELLERGRPIPRGHFAGLATPLDFSILDSASNYTLFLAQSETEKLLEERARGLGVAIFRETEVKSIRQHDEGVEVTAIGPEGEYRLAAEYAVGADGGGSLVRKQMEIAFLGTDATFTGMLGDVKLPELEPGKMVSQFTEQGGIMIVPVTKQIHRVIVFDSERMAIAKDEPVTLDELKSSMLRVYGQDFGIGEAEWLSRFGNATRQAEQFRKKRVFLAGDAAHIHLPAGGQGMNVGLQEAVNLGWKLAAKLKGWAPDWLLGSYHEERYPVSTALLRNTEAQALLIRQMPGIMELRKLMASLLQIPEANALLSAQIAAFDVGYAPDLHSPPHALNGRRFSELTLRLANGSLLKSYKLMHAGSYVLLHLAGDPQFGELVDWEKYGHVEGVQASIAEEAADWENVHTALIRPDGYIAWAVDRSEAVPLEAVKAGLARWCEPGSVHLK</sequence>
<dbReference type="Gene3D" id="3.50.50.60">
    <property type="entry name" value="FAD/NAD(P)-binding domain"/>
    <property type="match status" value="1"/>
</dbReference>
<dbReference type="Pfam" id="PF21274">
    <property type="entry name" value="Rng_hyd_C"/>
    <property type="match status" value="1"/>
</dbReference>
<accession>A0A1I2AB84</accession>
<dbReference type="NCBIfam" id="NF006092">
    <property type="entry name" value="PRK08244.1"/>
    <property type="match status" value="1"/>
</dbReference>
<reference evidence="6" key="1">
    <citation type="submission" date="2016-10" db="EMBL/GenBank/DDBJ databases">
        <authorList>
            <person name="Varghese N."/>
            <person name="Submissions S."/>
        </authorList>
    </citation>
    <scope>NUCLEOTIDE SEQUENCE [LARGE SCALE GENOMIC DNA]</scope>
    <source>
        <strain evidence="6">CGMCC 1.10223</strain>
    </source>
</reference>
<evidence type="ECO:0000259" key="4">
    <source>
        <dbReference type="Pfam" id="PF01494"/>
    </source>
</evidence>
<dbReference type="GO" id="GO:0016709">
    <property type="term" value="F:oxidoreductase activity, acting on paired donors, with incorporation or reduction of molecular oxygen, NAD(P)H as one donor, and incorporation of one atom of oxygen"/>
    <property type="evidence" value="ECO:0007669"/>
    <property type="project" value="UniProtKB-ARBA"/>
</dbReference>
<comment type="cofactor">
    <cofactor evidence="1">
        <name>FAD</name>
        <dbReference type="ChEBI" id="CHEBI:57692"/>
    </cofactor>
</comment>
<evidence type="ECO:0000256" key="3">
    <source>
        <dbReference type="ARBA" id="ARBA00022827"/>
    </source>
</evidence>
<evidence type="ECO:0000256" key="1">
    <source>
        <dbReference type="ARBA" id="ARBA00001974"/>
    </source>
</evidence>
<dbReference type="OrthoDB" id="9766816at2"/>
<dbReference type="Gene3D" id="3.30.70.2450">
    <property type="match status" value="1"/>
</dbReference>
<feature type="domain" description="FAD-binding" evidence="4">
    <location>
        <begin position="4"/>
        <end position="337"/>
    </location>
</feature>